<dbReference type="PANTHER" id="PTHR33103">
    <property type="entry name" value="OS01G0153900 PROTEIN"/>
    <property type="match status" value="1"/>
</dbReference>
<accession>A0AAW0M2T4</accession>
<gene>
    <name evidence="1" type="ORF">CFP56_013811</name>
</gene>
<evidence type="ECO:0008006" key="2">
    <source>
        <dbReference type="Google" id="ProtNLM"/>
    </source>
</evidence>
<dbReference type="PANTHER" id="PTHR33103:SF19">
    <property type="entry name" value="OS09G0544700 PROTEIN"/>
    <property type="match status" value="1"/>
</dbReference>
<reference evidence="1" key="2">
    <citation type="journal article" date="2018" name="Sci. Data">
        <title>The draft genome sequence of cork oak.</title>
        <authorList>
            <person name="Ramos A.M."/>
            <person name="Usie A."/>
            <person name="Barbosa P."/>
            <person name="Barros P.M."/>
            <person name="Capote T."/>
            <person name="Chaves I."/>
            <person name="Simoes F."/>
            <person name="Abreu I."/>
            <person name="Carrasquinho I."/>
            <person name="Faro C."/>
            <person name="Guimaraes J.B."/>
            <person name="Mendonca D."/>
            <person name="Nobrega F."/>
            <person name="Rodrigues L."/>
            <person name="Saibo N.J.M."/>
            <person name="Varela M.C."/>
            <person name="Egas C."/>
            <person name="Matos J."/>
            <person name="Miguel C.M."/>
            <person name="Oliveira M.M."/>
            <person name="Ricardo C.P."/>
            <person name="Goncalves S."/>
        </authorList>
    </citation>
    <scope>NUCLEOTIDE SEQUENCE [LARGE SCALE GENOMIC DNA]</scope>
    <source>
        <strain evidence="1">HL8</strain>
    </source>
</reference>
<protein>
    <recommendedName>
        <fullName evidence="2">DUF674 domain-containing protein</fullName>
    </recommendedName>
</protein>
<evidence type="ECO:0000313" key="1">
    <source>
        <dbReference type="EMBL" id="KAK7858180.1"/>
    </source>
</evidence>
<comment type="caution">
    <text evidence="1">The sequence shown here is derived from an EMBL/GenBank/DDBJ whole genome shotgun (WGS) entry which is preliminary data.</text>
</comment>
<sequence>MAAANKVSLKLMIDTESCRVVYAEAGKEFVDFLLNILTLPIGTFIPLLNREMMGGLGNIYESIENLSTTYLQPNLNKDTLLKYKVYISGGTRVPLELPNATTSTTSRIFNGCDRYMCNTVSHSGQVNIYGRCPCGQYQNRLTYRGPSRPKDPYFTNETESEGGYVEEAVTYMVMDDLAVKPFSTDSIITLLDKLNVKEIGTLSEKVVDLGVDEVVKLLRASLLTKSVLTDVFLPSLIHEVNCQENAAAK</sequence>
<proteinExistence type="predicted"/>
<reference evidence="1" key="1">
    <citation type="submission" date="2017-12" db="EMBL/GenBank/DDBJ databases">
        <authorList>
            <person name="Barbosa P."/>
            <person name="Usie A."/>
            <person name="Ramos A.M."/>
        </authorList>
    </citation>
    <scope>NUCLEOTIDE SEQUENCE</scope>
    <source>
        <strain evidence="1">HL8</strain>
        <tissue evidence="1">Leaves</tissue>
    </source>
</reference>
<dbReference type="EMBL" id="PKMF04000021">
    <property type="protein sequence ID" value="KAK7858180.1"/>
    <property type="molecule type" value="Genomic_DNA"/>
</dbReference>
<dbReference type="AlphaFoldDB" id="A0AAW0M2T4"/>
<name>A0AAW0M2T4_QUESU</name>
<dbReference type="InterPro" id="IPR007750">
    <property type="entry name" value="DUF674"/>
</dbReference>
<dbReference type="Pfam" id="PF05056">
    <property type="entry name" value="DUF674"/>
    <property type="match status" value="1"/>
</dbReference>
<organism evidence="1">
    <name type="scientific">Quercus suber</name>
    <name type="common">Cork oak</name>
    <dbReference type="NCBI Taxonomy" id="58331"/>
    <lineage>
        <taxon>Eukaryota</taxon>
        <taxon>Viridiplantae</taxon>
        <taxon>Streptophyta</taxon>
        <taxon>Embryophyta</taxon>
        <taxon>Tracheophyta</taxon>
        <taxon>Spermatophyta</taxon>
        <taxon>Magnoliopsida</taxon>
        <taxon>eudicotyledons</taxon>
        <taxon>Gunneridae</taxon>
        <taxon>Pentapetalae</taxon>
        <taxon>rosids</taxon>
        <taxon>fabids</taxon>
        <taxon>Fagales</taxon>
        <taxon>Fagaceae</taxon>
        <taxon>Quercus</taxon>
    </lineage>
</organism>
<reference evidence="1" key="3">
    <citation type="submission" date="2023-07" db="EMBL/GenBank/DDBJ databases">
        <title>An improved reference 1 genome and first organelle genomes of Quercus suber.</title>
        <authorList>
            <consortium name="Genosuber Consortium"/>
            <person name="Usie A."/>
            <person name="Serra O."/>
            <person name="Barros P."/>
        </authorList>
    </citation>
    <scope>NUCLEOTIDE SEQUENCE</scope>
    <source>
        <strain evidence="1">HL8</strain>
        <tissue evidence="1">Leaves</tissue>
    </source>
</reference>